<accession>A0A6M0Q552</accession>
<dbReference type="Gene3D" id="1.10.287.950">
    <property type="entry name" value="Methyl-accepting chemotaxis protein"/>
    <property type="match status" value="1"/>
</dbReference>
<dbReference type="InterPro" id="IPR004090">
    <property type="entry name" value="Chemotax_Me-accpt_rcpt"/>
</dbReference>
<comment type="caution">
    <text evidence="6">The sequence shown here is derived from an EMBL/GenBank/DDBJ whole genome shotgun (WGS) entry which is preliminary data.</text>
</comment>
<feature type="domain" description="Methyl-accepting transducer" evidence="5">
    <location>
        <begin position="60"/>
        <end position="296"/>
    </location>
</feature>
<dbReference type="PROSITE" id="PS50111">
    <property type="entry name" value="CHEMOTAXIS_TRANSDUC_2"/>
    <property type="match status" value="1"/>
</dbReference>
<dbReference type="PANTHER" id="PTHR32089">
    <property type="entry name" value="METHYL-ACCEPTING CHEMOTAXIS PROTEIN MCPB"/>
    <property type="match status" value="1"/>
</dbReference>
<feature type="compositionally biased region" description="Low complexity" evidence="4">
    <location>
        <begin position="51"/>
        <end position="65"/>
    </location>
</feature>
<dbReference type="PRINTS" id="PR00260">
    <property type="entry name" value="CHEMTRNSDUCR"/>
</dbReference>
<keyword evidence="1 3" id="KW-0807">Transducer</keyword>
<dbReference type="InterPro" id="IPR004089">
    <property type="entry name" value="MCPsignal_dom"/>
</dbReference>
<dbReference type="SMART" id="SM00283">
    <property type="entry name" value="MA"/>
    <property type="match status" value="1"/>
</dbReference>
<protein>
    <submittedName>
        <fullName evidence="6">Methyl-accepting chemotaxis protein</fullName>
    </submittedName>
</protein>
<reference evidence="6 7" key="1">
    <citation type="submission" date="2020-02" db="EMBL/GenBank/DDBJ databases">
        <title>Bacillus aquiflavi sp. nov., isolated from yellow water of strong flavor Chinese baijiu in Yibin region of China.</title>
        <authorList>
            <person name="Xie J."/>
        </authorList>
    </citation>
    <scope>NUCLEOTIDE SEQUENCE [LARGE SCALE GENOMIC DNA]</scope>
    <source>
        <strain evidence="6 7">SA4</strain>
    </source>
</reference>
<dbReference type="GO" id="GO:0016020">
    <property type="term" value="C:membrane"/>
    <property type="evidence" value="ECO:0007669"/>
    <property type="project" value="InterPro"/>
</dbReference>
<feature type="region of interest" description="Disordered" evidence="4">
    <location>
        <begin position="51"/>
        <end position="76"/>
    </location>
</feature>
<dbReference type="PANTHER" id="PTHR32089:SF112">
    <property type="entry name" value="LYSOZYME-LIKE PROTEIN-RELATED"/>
    <property type="match status" value="1"/>
</dbReference>
<sequence length="347" mass="37088">MKVMAEGDLSQSALRTKSSSELGILVTSVNQLVLKFRELLGQVEESTHQLTAASEELSASSEQSTRAAEQVSAMAQSAAEGASNQLASSEDVLASMQQLSAGLNQVSQNGREMNGLTHQALDATSNGSQKVSMVVEQMNQIQGSVTETSTRILKLGNLSKEISSILELITSISDQTNLLALNAAIEAARAGEHGKGFAVVADEVRKLAEESRRSAEQITKMISEIQQETGQAVTSMKDGQERVEKGIQYTQDVSDAFVSIQELNARVSSTVSEVATAIEQMTNVSDQVLSSVTEVSEIAKESARFSEESSAANEEQLATMEEVTASAGSLAHLAEELNRNLSKFRIK</sequence>
<proteinExistence type="inferred from homology"/>
<comment type="similarity">
    <text evidence="2">Belongs to the methyl-accepting chemotaxis (MCP) protein family.</text>
</comment>
<dbReference type="Pfam" id="PF00015">
    <property type="entry name" value="MCPsignal"/>
    <property type="match status" value="1"/>
</dbReference>
<keyword evidence="7" id="KW-1185">Reference proteome</keyword>
<dbReference type="EMBL" id="JAAIWM010000002">
    <property type="protein sequence ID" value="NEY71495.1"/>
    <property type="molecule type" value="Genomic_DNA"/>
</dbReference>
<dbReference type="GO" id="GO:0007165">
    <property type="term" value="P:signal transduction"/>
    <property type="evidence" value="ECO:0007669"/>
    <property type="project" value="UniProtKB-KW"/>
</dbReference>
<dbReference type="GO" id="GO:0006935">
    <property type="term" value="P:chemotaxis"/>
    <property type="evidence" value="ECO:0007669"/>
    <property type="project" value="InterPro"/>
</dbReference>
<dbReference type="Proteomes" id="UP000481043">
    <property type="component" value="Unassembled WGS sequence"/>
</dbReference>
<dbReference type="CDD" id="cd11386">
    <property type="entry name" value="MCP_signal"/>
    <property type="match status" value="1"/>
</dbReference>
<evidence type="ECO:0000256" key="2">
    <source>
        <dbReference type="ARBA" id="ARBA00029447"/>
    </source>
</evidence>
<evidence type="ECO:0000256" key="4">
    <source>
        <dbReference type="SAM" id="MobiDB-lite"/>
    </source>
</evidence>
<evidence type="ECO:0000256" key="1">
    <source>
        <dbReference type="ARBA" id="ARBA00023224"/>
    </source>
</evidence>
<dbReference type="GO" id="GO:0004888">
    <property type="term" value="F:transmembrane signaling receptor activity"/>
    <property type="evidence" value="ECO:0007669"/>
    <property type="project" value="InterPro"/>
</dbReference>
<evidence type="ECO:0000259" key="5">
    <source>
        <dbReference type="PROSITE" id="PS50111"/>
    </source>
</evidence>
<evidence type="ECO:0000256" key="3">
    <source>
        <dbReference type="PROSITE-ProRule" id="PRU00284"/>
    </source>
</evidence>
<evidence type="ECO:0000313" key="7">
    <source>
        <dbReference type="Proteomes" id="UP000481043"/>
    </source>
</evidence>
<evidence type="ECO:0000313" key="6">
    <source>
        <dbReference type="EMBL" id="NEY71495.1"/>
    </source>
</evidence>
<dbReference type="SUPFAM" id="SSF58104">
    <property type="entry name" value="Methyl-accepting chemotaxis protein (MCP) signaling domain"/>
    <property type="match status" value="1"/>
</dbReference>
<name>A0A6M0Q552_9BACI</name>
<organism evidence="6 7">
    <name type="scientific">Bacillus mesophilus</name>
    <dbReference type="NCBI Taxonomy" id="1808955"/>
    <lineage>
        <taxon>Bacteria</taxon>
        <taxon>Bacillati</taxon>
        <taxon>Bacillota</taxon>
        <taxon>Bacilli</taxon>
        <taxon>Bacillales</taxon>
        <taxon>Bacillaceae</taxon>
        <taxon>Bacillus</taxon>
    </lineage>
</organism>
<gene>
    <name evidence="6" type="ORF">G4D63_07025</name>
</gene>
<dbReference type="AlphaFoldDB" id="A0A6M0Q552"/>